<protein>
    <submittedName>
        <fullName evidence="1">Uncharacterized protein</fullName>
    </submittedName>
</protein>
<organism evidence="1 2">
    <name type="scientific">Cereibacter ovatus</name>
    <dbReference type="NCBI Taxonomy" id="439529"/>
    <lineage>
        <taxon>Bacteria</taxon>
        <taxon>Pseudomonadati</taxon>
        <taxon>Pseudomonadota</taxon>
        <taxon>Alphaproteobacteria</taxon>
        <taxon>Rhodobacterales</taxon>
        <taxon>Paracoccaceae</taxon>
        <taxon>Cereibacter</taxon>
    </lineage>
</organism>
<accession>A0A285D5L0</accession>
<dbReference type="EMBL" id="OAOQ01000033">
    <property type="protein sequence ID" value="SNX75092.1"/>
    <property type="molecule type" value="Genomic_DNA"/>
</dbReference>
<proteinExistence type="predicted"/>
<dbReference type="AlphaFoldDB" id="A0A285D5L0"/>
<name>A0A285D5L0_9RHOB</name>
<keyword evidence="2" id="KW-1185">Reference proteome</keyword>
<dbReference type="RefSeq" id="WP_235841102.1">
    <property type="nucleotide sequence ID" value="NZ_OAOQ01000033.1"/>
</dbReference>
<reference evidence="2" key="1">
    <citation type="submission" date="2017-08" db="EMBL/GenBank/DDBJ databases">
        <authorList>
            <person name="Varghese N."/>
            <person name="Submissions S."/>
        </authorList>
    </citation>
    <scope>NUCLEOTIDE SEQUENCE [LARGE SCALE GENOMIC DNA]</scope>
    <source>
        <strain evidence="2">JA234</strain>
    </source>
</reference>
<evidence type="ECO:0000313" key="1">
    <source>
        <dbReference type="EMBL" id="SNX75092.1"/>
    </source>
</evidence>
<sequence>MEDLHAGIVPITKTGDWSDVTVLDAGGNRILWCDVSRIDDEEMRSLMRDVVNRLYTFQLHAGNPALQAELEKWMSVAVKWDEPEVDLRKIAAIDHNIRGSKNGQN</sequence>
<gene>
    <name evidence="1" type="ORF">SAMN05878503_1336</name>
</gene>
<evidence type="ECO:0000313" key="2">
    <source>
        <dbReference type="Proteomes" id="UP000219467"/>
    </source>
</evidence>
<dbReference type="Proteomes" id="UP000219467">
    <property type="component" value="Unassembled WGS sequence"/>
</dbReference>